<organism evidence="1">
    <name type="scientific">marine sediment metagenome</name>
    <dbReference type="NCBI Taxonomy" id="412755"/>
    <lineage>
        <taxon>unclassified sequences</taxon>
        <taxon>metagenomes</taxon>
        <taxon>ecological metagenomes</taxon>
    </lineage>
</organism>
<proteinExistence type="predicted"/>
<accession>X1B3V4</accession>
<evidence type="ECO:0000313" key="1">
    <source>
        <dbReference type="EMBL" id="GAG89735.1"/>
    </source>
</evidence>
<reference evidence="1" key="1">
    <citation type="journal article" date="2014" name="Front. Microbiol.">
        <title>High frequency of phylogenetically diverse reductive dehalogenase-homologous genes in deep subseafloor sedimentary metagenomes.</title>
        <authorList>
            <person name="Kawai M."/>
            <person name="Futagami T."/>
            <person name="Toyoda A."/>
            <person name="Takaki Y."/>
            <person name="Nishi S."/>
            <person name="Hori S."/>
            <person name="Arai W."/>
            <person name="Tsubouchi T."/>
            <person name="Morono Y."/>
            <person name="Uchiyama I."/>
            <person name="Ito T."/>
            <person name="Fujiyama A."/>
            <person name="Inagaki F."/>
            <person name="Takami H."/>
        </authorList>
    </citation>
    <scope>NUCLEOTIDE SEQUENCE</scope>
    <source>
        <strain evidence="1">Expedition CK06-06</strain>
    </source>
</reference>
<dbReference type="AlphaFoldDB" id="X1B3V4"/>
<name>X1B3V4_9ZZZZ</name>
<comment type="caution">
    <text evidence="1">The sequence shown here is derived from an EMBL/GenBank/DDBJ whole genome shotgun (WGS) entry which is preliminary data.</text>
</comment>
<gene>
    <name evidence="1" type="ORF">S01H4_23019</name>
</gene>
<protein>
    <submittedName>
        <fullName evidence="1">Uncharacterized protein</fullName>
    </submittedName>
</protein>
<sequence length="159" mass="18235">MIQTSPDVGTSEVIIKRTLKSEHIMALLDFDFNFGILLPPVTSEDDIVKAIIHIKSTSVSQTGIDATIYRILRTFDNSANWEYRRGNDRWTNRIGGAILGDRRGSSKRSTEDYDTTISDINTITGSDTWYEFDVTNQIKDMMKMKMKMKPIPQHRLFLL</sequence>
<dbReference type="EMBL" id="BART01010627">
    <property type="protein sequence ID" value="GAG89735.1"/>
    <property type="molecule type" value="Genomic_DNA"/>
</dbReference>